<evidence type="ECO:0000256" key="1">
    <source>
        <dbReference type="ARBA" id="ARBA00006360"/>
    </source>
</evidence>
<dbReference type="Gene3D" id="1.10.8.60">
    <property type="match status" value="1"/>
</dbReference>
<dbReference type="PANTHER" id="PTHR11669">
    <property type="entry name" value="REPLICATION FACTOR C / DNA POLYMERASE III GAMMA-TAU SUBUNIT"/>
    <property type="match status" value="1"/>
</dbReference>
<dbReference type="InterPro" id="IPR045085">
    <property type="entry name" value="HLD_clamp_pol_III_gamma_tau"/>
</dbReference>
<dbReference type="GO" id="GO:0005524">
    <property type="term" value="F:ATP binding"/>
    <property type="evidence" value="ECO:0007669"/>
    <property type="project" value="UniProtKB-KW"/>
</dbReference>
<dbReference type="InterPro" id="IPR027417">
    <property type="entry name" value="P-loop_NTPase"/>
</dbReference>
<dbReference type="AlphaFoldDB" id="R4PWI4"/>
<dbReference type="Proteomes" id="UP000013893">
    <property type="component" value="Chromosome"/>
</dbReference>
<comment type="similarity">
    <text evidence="1 8">Belongs to the DnaX/STICHEL family.</text>
</comment>
<dbReference type="PRINTS" id="PR00300">
    <property type="entry name" value="CLPPROTEASEA"/>
</dbReference>
<dbReference type="STRING" id="1332188.L336_0936"/>
<keyword evidence="4" id="KW-0862">Zinc</keyword>
<dbReference type="CDD" id="cd18137">
    <property type="entry name" value="HLD_clamp_pol_III_gamma_tau"/>
    <property type="match status" value="1"/>
</dbReference>
<dbReference type="KEGG" id="saal:L336_0936"/>
<dbReference type="InterPro" id="IPR050238">
    <property type="entry name" value="DNA_Rep/Repair_Clamp_Loader"/>
</dbReference>
<feature type="domain" description="AAA+ ATPase" evidence="10">
    <location>
        <begin position="36"/>
        <end position="168"/>
    </location>
</feature>
<dbReference type="GO" id="GO:0003887">
    <property type="term" value="F:DNA-directed DNA polymerase activity"/>
    <property type="evidence" value="ECO:0007669"/>
    <property type="project" value="UniProtKB-KW"/>
</dbReference>
<reference evidence="11 12" key="1">
    <citation type="journal article" date="2013" name="Nat. Biotechnol.">
        <title>Genome sequences of rare, uncultured bacteria obtained by differential coverage binning of multiple metagenomes.</title>
        <authorList>
            <person name="Albertsen M."/>
            <person name="Hugenholtz P."/>
            <person name="Skarshewski A."/>
            <person name="Nielsen K.L."/>
            <person name="Tyson G.W."/>
            <person name="Nielsen P.H."/>
        </authorList>
    </citation>
    <scope>NUCLEOTIDE SEQUENCE [LARGE SCALE GENOMIC DNA]</scope>
    <source>
        <strain evidence="11">TM71</strain>
    </source>
</reference>
<dbReference type="PATRIC" id="fig|1332188.3.peg.933"/>
<evidence type="ECO:0000313" key="11">
    <source>
        <dbReference type="EMBL" id="AGL62635.1"/>
    </source>
</evidence>
<keyword evidence="2" id="KW-0479">Metal-binding</keyword>
<keyword evidence="8 11" id="KW-0808">Transferase</keyword>
<keyword evidence="3 8" id="KW-0547">Nucleotide-binding</keyword>
<accession>R4PWI4</accession>
<dbReference type="InterPro" id="IPR001270">
    <property type="entry name" value="ClpA/B"/>
</dbReference>
<evidence type="ECO:0000256" key="3">
    <source>
        <dbReference type="ARBA" id="ARBA00022741"/>
    </source>
</evidence>
<dbReference type="EC" id="2.7.7.7" evidence="8"/>
<keyword evidence="6 8" id="KW-0239">DNA-directed DNA polymerase</keyword>
<comment type="subunit">
    <text evidence="8">DNA polymerase III contains a core (composed of alpha, epsilon and theta chains) that associates with a tau subunit. This core dimerizes to form the POLIII' complex. PolIII' associates with the gamma complex (composed of gamma, delta, delta', psi and chi chains) and with the beta chain to form the complete DNA polymerase III complex.</text>
</comment>
<dbReference type="HOGENOM" id="CLU_006229_0_8_0"/>
<keyword evidence="8" id="KW-0235">DNA replication</keyword>
<comment type="function">
    <text evidence="8">DNA polymerase III is a complex, multichain enzyme responsible for most of the replicative synthesis in bacteria. This DNA polymerase also exhibits 3' to 5' exonuclease activity.</text>
</comment>
<dbReference type="PANTHER" id="PTHR11669:SF0">
    <property type="entry name" value="PROTEIN STICHEL-LIKE 2"/>
    <property type="match status" value="1"/>
</dbReference>
<gene>
    <name evidence="8 11" type="primary">dnaX</name>
    <name evidence="11" type="ORF">L336_0936</name>
</gene>
<keyword evidence="5 8" id="KW-0067">ATP-binding</keyword>
<dbReference type="GO" id="GO:0009360">
    <property type="term" value="C:DNA polymerase III complex"/>
    <property type="evidence" value="ECO:0007669"/>
    <property type="project" value="InterPro"/>
</dbReference>
<comment type="catalytic activity">
    <reaction evidence="7 8">
        <text>DNA(n) + a 2'-deoxyribonucleoside 5'-triphosphate = DNA(n+1) + diphosphate</text>
        <dbReference type="Rhea" id="RHEA:22508"/>
        <dbReference type="Rhea" id="RHEA-COMP:17339"/>
        <dbReference type="Rhea" id="RHEA-COMP:17340"/>
        <dbReference type="ChEBI" id="CHEBI:33019"/>
        <dbReference type="ChEBI" id="CHEBI:61560"/>
        <dbReference type="ChEBI" id="CHEBI:173112"/>
        <dbReference type="EC" id="2.7.7.7"/>
    </reaction>
</comment>
<feature type="compositionally biased region" description="Low complexity" evidence="9">
    <location>
        <begin position="324"/>
        <end position="335"/>
    </location>
</feature>
<sequence>MGQALYRKYRSRSLDEIIGQSHITAILKRAIDANRIAHAYLLTGPKGVGKTSIARILAHEINKLPYSDESSHLDIVEIDAASNNSVEDIRDLRERVQIAPSSAEKKIYIIDEVHMLSKSAFNALLKTLEEPPEHVVFILATTDVDKLPATILSRVQRFNFRAAIPADNAKHLRTIADAEGIAIDDDALSLIAERSDGSFRNSVSLLDQLRHASDESISREIVERVLGLADSDIVTQLLNAYAEDDLGKIVALVDHTEAYGTPAVILADQLIAALRQHIIDQPSLLPLLDRLLEVRRSAWPYIKLLTALTADMSSQPPKSSPKVTTLPTPSHSSTLGKLPPVDTAQPAQKESQKPPAEREPPAVSSSFQWDSFLERVKDKAPGAYSLLGKAGYDLSANTFTLYAGREFNKKQLEKSLPVFAEILEQMKLSDHDIVISPNAKPPKDGQTAAIVAMMGGGEEVSVDG</sequence>
<evidence type="ECO:0000256" key="5">
    <source>
        <dbReference type="ARBA" id="ARBA00022840"/>
    </source>
</evidence>
<dbReference type="InterPro" id="IPR003593">
    <property type="entry name" value="AAA+_ATPase"/>
</dbReference>
<dbReference type="Gene3D" id="3.40.50.300">
    <property type="entry name" value="P-loop containing nucleotide triphosphate hydrolases"/>
    <property type="match status" value="1"/>
</dbReference>
<dbReference type="GO" id="GO:0006261">
    <property type="term" value="P:DNA-templated DNA replication"/>
    <property type="evidence" value="ECO:0007669"/>
    <property type="project" value="TreeGrafter"/>
</dbReference>
<evidence type="ECO:0000256" key="6">
    <source>
        <dbReference type="ARBA" id="ARBA00022932"/>
    </source>
</evidence>
<feature type="region of interest" description="Disordered" evidence="9">
    <location>
        <begin position="312"/>
        <end position="364"/>
    </location>
</feature>
<dbReference type="GO" id="GO:0046872">
    <property type="term" value="F:metal ion binding"/>
    <property type="evidence" value="ECO:0007669"/>
    <property type="project" value="UniProtKB-KW"/>
</dbReference>
<evidence type="ECO:0000256" key="8">
    <source>
        <dbReference type="RuleBase" id="RU364063"/>
    </source>
</evidence>
<dbReference type="SUPFAM" id="SSF52540">
    <property type="entry name" value="P-loop containing nucleoside triphosphate hydrolases"/>
    <property type="match status" value="1"/>
</dbReference>
<keyword evidence="12" id="KW-1185">Reference proteome</keyword>
<dbReference type="InterPro" id="IPR012763">
    <property type="entry name" value="DNA_pol_III_sug/sutau_N"/>
</dbReference>
<evidence type="ECO:0000259" key="10">
    <source>
        <dbReference type="SMART" id="SM00382"/>
    </source>
</evidence>
<protein>
    <recommendedName>
        <fullName evidence="8">DNA polymerase III subunit gamma/tau</fullName>
        <ecNumber evidence="8">2.7.7.7</ecNumber>
    </recommendedName>
</protein>
<proteinExistence type="inferred from homology"/>
<dbReference type="SMART" id="SM00382">
    <property type="entry name" value="AAA"/>
    <property type="match status" value="1"/>
</dbReference>
<dbReference type="Pfam" id="PF13177">
    <property type="entry name" value="DNA_pol3_delta2"/>
    <property type="match status" value="1"/>
</dbReference>
<dbReference type="OrthoDB" id="9810148at2"/>
<dbReference type="CDD" id="cd00009">
    <property type="entry name" value="AAA"/>
    <property type="match status" value="1"/>
</dbReference>
<evidence type="ECO:0000313" key="12">
    <source>
        <dbReference type="Proteomes" id="UP000013893"/>
    </source>
</evidence>
<evidence type="ECO:0000256" key="4">
    <source>
        <dbReference type="ARBA" id="ARBA00022833"/>
    </source>
</evidence>
<dbReference type="RefSeq" id="WP_015642085.1">
    <property type="nucleotide sequence ID" value="NC_021219.1"/>
</dbReference>
<dbReference type="EMBL" id="CP005957">
    <property type="protein sequence ID" value="AGL62635.1"/>
    <property type="molecule type" value="Genomic_DNA"/>
</dbReference>
<keyword evidence="8 11" id="KW-0548">Nucleotidyltransferase</keyword>
<dbReference type="Pfam" id="PF22608">
    <property type="entry name" value="DNAX_ATPase_lid"/>
    <property type="match status" value="1"/>
</dbReference>
<evidence type="ECO:0000256" key="2">
    <source>
        <dbReference type="ARBA" id="ARBA00022723"/>
    </source>
</evidence>
<evidence type="ECO:0000256" key="7">
    <source>
        <dbReference type="ARBA" id="ARBA00049244"/>
    </source>
</evidence>
<feature type="compositionally biased region" description="Polar residues" evidence="9">
    <location>
        <begin position="312"/>
        <end position="323"/>
    </location>
</feature>
<dbReference type="NCBIfam" id="TIGR02397">
    <property type="entry name" value="dnaX_nterm"/>
    <property type="match status" value="1"/>
</dbReference>
<name>R4PWI4_9BACT</name>
<evidence type="ECO:0000256" key="9">
    <source>
        <dbReference type="SAM" id="MobiDB-lite"/>
    </source>
</evidence>
<organism evidence="11 12">
    <name type="scientific">Candidatus Saccharimonas aalborgensis</name>
    <dbReference type="NCBI Taxonomy" id="1332188"/>
    <lineage>
        <taxon>Bacteria</taxon>
        <taxon>Candidatus Saccharimonadota</taxon>
        <taxon>Candidatus Saccharimonadia</taxon>
        <taxon>Candidatus Saccharimonadales</taxon>
        <taxon>Candidatus Saccharimonadaceae</taxon>
        <taxon>Candidatus Saccharimonas</taxon>
    </lineage>
</organism>
<feature type="compositionally biased region" description="Basic and acidic residues" evidence="9">
    <location>
        <begin position="350"/>
        <end position="360"/>
    </location>
</feature>